<feature type="transmembrane region" description="Helical" evidence="7">
    <location>
        <begin position="450"/>
        <end position="467"/>
    </location>
</feature>
<keyword evidence="5 7" id="KW-0472">Membrane</keyword>
<feature type="non-terminal residue" evidence="8">
    <location>
        <position position="1"/>
    </location>
</feature>
<sequence>LSALYVCFYSMMGSSFRPADYLSHNIHHVSSQHDNMQNTFGKHRRMRSEGSACITSSFCDPLISNQTDADWMPQSAVRRRKLPKFCLPSDSSNHVATNAYTAQPSWDLNSSVTDLQSLTVPKTNHSPLCAHRRSASYGGDYFTFAAHEIGEAASRAVEQAEELVIHLWKKGWRVVHHHSLPHWLKDNDFILRGHRPQLPSFRECFRSIFRLHTETGNIWTHLIGKSSMICVLIFASILFHFDSNLRNKSCRYIPITFVLIICAVTFVGLPRNLELFRLFSDLEYLISSSSGFKYTLARENGCSVYCHSERVGKLFNKLDYVGISLLVIGSFIPWIHYSFYCYNSFKLVYILAVLILGGFCAFVCTQDYFLSPTYRAARALLFIALGLSGVVPCVHYILIEDLQEGVHYSALGWLILMAVLYISGATIYALRIPERLYPGKFDIWFQSHQIFHVFVVLAALVHLNGIMEIAQHRLSKGGCDNQL</sequence>
<keyword evidence="6" id="KW-0862">Zinc</keyword>
<keyword evidence="8" id="KW-0675">Receptor</keyword>
<feature type="transmembrane region" description="Helical" evidence="7">
    <location>
        <begin position="410"/>
        <end position="430"/>
    </location>
</feature>
<dbReference type="EMBL" id="QMKO01001588">
    <property type="protein sequence ID" value="RTG88352.1"/>
    <property type="molecule type" value="Genomic_DNA"/>
</dbReference>
<keyword evidence="6" id="KW-0479">Metal-binding</keyword>
<evidence type="ECO:0000313" key="8">
    <source>
        <dbReference type="EMBL" id="RTG88352.1"/>
    </source>
</evidence>
<dbReference type="PANTHER" id="PTHR20855">
    <property type="entry name" value="ADIPOR/PROGESTIN RECEPTOR-RELATED"/>
    <property type="match status" value="1"/>
</dbReference>
<dbReference type="AlphaFoldDB" id="A0A430QKY6"/>
<comment type="caution">
    <text evidence="8">The sequence shown here is derived from an EMBL/GenBank/DDBJ whole genome shotgun (WGS) entry which is preliminary data.</text>
</comment>
<dbReference type="GO" id="GO:0038023">
    <property type="term" value="F:signaling receptor activity"/>
    <property type="evidence" value="ECO:0007669"/>
    <property type="project" value="TreeGrafter"/>
</dbReference>
<dbReference type="GO" id="GO:0033211">
    <property type="term" value="P:adiponectin-activated signaling pathway"/>
    <property type="evidence" value="ECO:0007669"/>
    <property type="project" value="TreeGrafter"/>
</dbReference>
<feature type="transmembrane region" description="Helical" evidence="7">
    <location>
        <begin position="376"/>
        <end position="398"/>
    </location>
</feature>
<evidence type="ECO:0000256" key="1">
    <source>
        <dbReference type="ARBA" id="ARBA00004141"/>
    </source>
</evidence>
<feature type="transmembrane region" description="Helical" evidence="7">
    <location>
        <begin position="252"/>
        <end position="269"/>
    </location>
</feature>
<feature type="transmembrane region" description="Helical" evidence="7">
    <location>
        <begin position="320"/>
        <end position="340"/>
    </location>
</feature>
<dbReference type="PANTHER" id="PTHR20855:SF52">
    <property type="entry name" value="ADIPONECTIN RECEPTOR PROTEIN"/>
    <property type="match status" value="1"/>
</dbReference>
<evidence type="ECO:0000256" key="2">
    <source>
        <dbReference type="ARBA" id="ARBA00007018"/>
    </source>
</evidence>
<dbReference type="STRING" id="6184.A0A430QKY6"/>
<name>A0A430QKY6_SCHBO</name>
<keyword evidence="4 7" id="KW-1133">Transmembrane helix</keyword>
<feature type="binding site" evidence="6">
    <location>
        <position position="448"/>
    </location>
    <ligand>
        <name>Zn(2+)</name>
        <dbReference type="ChEBI" id="CHEBI:29105"/>
    </ligand>
</feature>
<evidence type="ECO:0000256" key="6">
    <source>
        <dbReference type="PIRSR" id="PIRSR604254-1"/>
    </source>
</evidence>
<evidence type="ECO:0000256" key="5">
    <source>
        <dbReference type="ARBA" id="ARBA00023136"/>
    </source>
</evidence>
<protein>
    <submittedName>
        <fullName evidence="8">Adiponectin receptor</fullName>
    </submittedName>
</protein>
<dbReference type="Pfam" id="PF03006">
    <property type="entry name" value="HlyIII"/>
    <property type="match status" value="1"/>
</dbReference>
<evidence type="ECO:0000256" key="7">
    <source>
        <dbReference type="SAM" id="Phobius"/>
    </source>
</evidence>
<evidence type="ECO:0000313" key="9">
    <source>
        <dbReference type="Proteomes" id="UP000290809"/>
    </source>
</evidence>
<dbReference type="GO" id="GO:0005886">
    <property type="term" value="C:plasma membrane"/>
    <property type="evidence" value="ECO:0007669"/>
    <property type="project" value="TreeGrafter"/>
</dbReference>
<evidence type="ECO:0000256" key="3">
    <source>
        <dbReference type="ARBA" id="ARBA00022692"/>
    </source>
</evidence>
<feature type="transmembrane region" description="Helical" evidence="7">
    <location>
        <begin position="347"/>
        <end position="370"/>
    </location>
</feature>
<evidence type="ECO:0000256" key="4">
    <source>
        <dbReference type="ARBA" id="ARBA00022989"/>
    </source>
</evidence>
<accession>A0A430QKY6</accession>
<feature type="binding site" evidence="6">
    <location>
        <position position="452"/>
    </location>
    <ligand>
        <name>Zn(2+)</name>
        <dbReference type="ChEBI" id="CHEBI:29105"/>
    </ligand>
</feature>
<keyword evidence="3 7" id="KW-0812">Transmembrane</keyword>
<comment type="subcellular location">
    <subcellularLocation>
        <location evidence="1">Membrane</location>
        <topology evidence="1">Multi-pass membrane protein</topology>
    </subcellularLocation>
</comment>
<feature type="transmembrane region" description="Helical" evidence="7">
    <location>
        <begin position="218"/>
        <end position="240"/>
    </location>
</feature>
<dbReference type="GO" id="GO:0046872">
    <property type="term" value="F:metal ion binding"/>
    <property type="evidence" value="ECO:0007669"/>
    <property type="project" value="UniProtKB-KW"/>
</dbReference>
<dbReference type="Proteomes" id="UP000290809">
    <property type="component" value="Unassembled WGS sequence"/>
</dbReference>
<gene>
    <name evidence="8" type="ORF">DC041_0012638</name>
</gene>
<reference evidence="8 9" key="1">
    <citation type="journal article" date="2019" name="PLoS Pathog.">
        <title>Genome sequence of the bovine parasite Schistosoma bovis Tanzania.</title>
        <authorList>
            <person name="Oey H."/>
            <person name="Zakrzewski M."/>
            <person name="Gobert G."/>
            <person name="Gravermann K."/>
            <person name="Stoye J."/>
            <person name="Jones M."/>
            <person name="Mcmanus D."/>
            <person name="Krause L."/>
        </authorList>
    </citation>
    <scope>NUCLEOTIDE SEQUENCE [LARGE SCALE GENOMIC DNA]</scope>
    <source>
        <strain evidence="8 9">TAN1997</strain>
    </source>
</reference>
<organism evidence="8 9">
    <name type="scientific">Schistosoma bovis</name>
    <name type="common">Blood fluke</name>
    <dbReference type="NCBI Taxonomy" id="6184"/>
    <lineage>
        <taxon>Eukaryota</taxon>
        <taxon>Metazoa</taxon>
        <taxon>Spiralia</taxon>
        <taxon>Lophotrochozoa</taxon>
        <taxon>Platyhelminthes</taxon>
        <taxon>Trematoda</taxon>
        <taxon>Digenea</taxon>
        <taxon>Strigeidida</taxon>
        <taxon>Schistosomatoidea</taxon>
        <taxon>Schistosomatidae</taxon>
        <taxon>Schistosoma</taxon>
    </lineage>
</organism>
<comment type="similarity">
    <text evidence="2">Belongs to the ADIPOR family.</text>
</comment>
<proteinExistence type="inferred from homology"/>
<keyword evidence="9" id="KW-1185">Reference proteome</keyword>
<dbReference type="InterPro" id="IPR004254">
    <property type="entry name" value="AdipoR/HlyIII-related"/>
</dbReference>